<evidence type="ECO:0000313" key="8">
    <source>
        <dbReference type="EMBL" id="ARJ06573.1"/>
    </source>
</evidence>
<keyword evidence="3" id="KW-0720">Serine protease</keyword>
<evidence type="ECO:0000256" key="6">
    <source>
        <dbReference type="SAM" id="SignalP"/>
    </source>
</evidence>
<feature type="chain" id="PRO_5012349644" description="Peptidase S8/S53 domain-containing protein" evidence="6">
    <location>
        <begin position="28"/>
        <end position="615"/>
    </location>
</feature>
<evidence type="ECO:0000256" key="5">
    <source>
        <dbReference type="SAM" id="Phobius"/>
    </source>
</evidence>
<dbReference type="InterPro" id="IPR000209">
    <property type="entry name" value="Peptidase_S8/S53_dom"/>
</dbReference>
<sequence>MAQRTRFVVMGALAAACVLGTAVPANAENVPPEWSQAEIAAPGDASGVGVGRADATEPASDAAAPSASDAAPAADAGSASACSPSIASAALGADEARTMFGVDGTGVKVGIISNSFDTGVEPTASDDAVSGALPGPGNPCGYTTPVTVVLESERPQDDEGRAMAQVVHGIAPGAALYFAASGASGSAGIAHAIELLVAQGVDVIVDDIQGEDERVLQRSAAGAAIQAAVDAGVAYVTASGNWTVLGAEGYPSAGYPIGGWSAPRYEPTACSDAVAALYPGQDVDCLDFDPGSAGDPTMRVTLPANGAMAGQLGWAEPDGAVVTHLDYVLAFADGTTRVVPAPDASSAFIAAGLYNPDEDAAADVEVSIVRTNPDTAGTPAVQWVLQKLLIPGGSARMLLDLEHFRSGGDVSIGASMLGHSAEPSAIRVAAVDSTSLQLETFSSGGPALTALGVSEPITVPGPTVAGADAIPISFVLGSGAVFRGTSAAAPSIAGALALALQHAPGTGVADLTAALTASARPDGYTSTLPADVDRARFAGAGLADATALLGALGPAPSPAPVPVPVPAPSPDAAGVRPAALAATGAGGSAPYGLLAVVLLGAGVLALRPLRRARAR</sequence>
<dbReference type="AlphaFoldDB" id="A0A1X9LN09"/>
<protein>
    <recommendedName>
        <fullName evidence="7">Peptidase S8/S53 domain-containing protein</fullName>
    </recommendedName>
</protein>
<gene>
    <name evidence="8" type="ORF">B5808_16090</name>
</gene>
<feature type="compositionally biased region" description="Low complexity" evidence="4">
    <location>
        <begin position="56"/>
        <end position="78"/>
    </location>
</feature>
<dbReference type="InterPro" id="IPR036852">
    <property type="entry name" value="Peptidase_S8/S53_dom_sf"/>
</dbReference>
<name>A0A1X9LN09_9MICO</name>
<evidence type="ECO:0000256" key="2">
    <source>
        <dbReference type="ARBA" id="ARBA00022801"/>
    </source>
</evidence>
<dbReference type="GO" id="GO:0004252">
    <property type="term" value="F:serine-type endopeptidase activity"/>
    <property type="evidence" value="ECO:0007669"/>
    <property type="project" value="InterPro"/>
</dbReference>
<dbReference type="GO" id="GO:0006508">
    <property type="term" value="P:proteolysis"/>
    <property type="evidence" value="ECO:0007669"/>
    <property type="project" value="UniProtKB-KW"/>
</dbReference>
<feature type="signal peptide" evidence="6">
    <location>
        <begin position="1"/>
        <end position="27"/>
    </location>
</feature>
<dbReference type="STRING" id="1619308.B5808_16090"/>
<dbReference type="RefSeq" id="WP_085020711.1">
    <property type="nucleotide sequence ID" value="NZ_BMHD01000001.1"/>
</dbReference>
<organism evidence="8 9">
    <name type="scientific">Cnuibacter physcomitrellae</name>
    <dbReference type="NCBI Taxonomy" id="1619308"/>
    <lineage>
        <taxon>Bacteria</taxon>
        <taxon>Bacillati</taxon>
        <taxon>Actinomycetota</taxon>
        <taxon>Actinomycetes</taxon>
        <taxon>Micrococcales</taxon>
        <taxon>Microbacteriaceae</taxon>
        <taxon>Cnuibacter</taxon>
    </lineage>
</organism>
<keyword evidence="2" id="KW-0378">Hydrolase</keyword>
<dbReference type="InterPro" id="IPR023828">
    <property type="entry name" value="Peptidase_S8_Ser-AS"/>
</dbReference>
<keyword evidence="1" id="KW-0645">Protease</keyword>
<keyword evidence="9" id="KW-1185">Reference proteome</keyword>
<feature type="transmembrane region" description="Helical" evidence="5">
    <location>
        <begin position="591"/>
        <end position="609"/>
    </location>
</feature>
<feature type="domain" description="Peptidase S8/S53" evidence="7">
    <location>
        <begin position="419"/>
        <end position="520"/>
    </location>
</feature>
<evidence type="ECO:0000256" key="3">
    <source>
        <dbReference type="ARBA" id="ARBA00022825"/>
    </source>
</evidence>
<evidence type="ECO:0000259" key="7">
    <source>
        <dbReference type="Pfam" id="PF00082"/>
    </source>
</evidence>
<evidence type="ECO:0000313" key="9">
    <source>
        <dbReference type="Proteomes" id="UP000192775"/>
    </source>
</evidence>
<reference evidence="8 9" key="1">
    <citation type="submission" date="2017-04" db="EMBL/GenBank/DDBJ databases">
        <authorList>
            <person name="Afonso C.L."/>
            <person name="Miller P.J."/>
            <person name="Scott M.A."/>
            <person name="Spackman E."/>
            <person name="Goraichik I."/>
            <person name="Dimitrov K.M."/>
            <person name="Suarez D.L."/>
            <person name="Swayne D.E."/>
        </authorList>
    </citation>
    <scope>NUCLEOTIDE SEQUENCE [LARGE SCALE GENOMIC DNA]</scope>
    <source>
        <strain evidence="9">XA(T)</strain>
    </source>
</reference>
<dbReference type="KEGG" id="cphy:B5808_16090"/>
<evidence type="ECO:0000256" key="4">
    <source>
        <dbReference type="SAM" id="MobiDB-lite"/>
    </source>
</evidence>
<dbReference type="Gene3D" id="3.40.50.200">
    <property type="entry name" value="Peptidase S8/S53 domain"/>
    <property type="match status" value="2"/>
</dbReference>
<keyword evidence="6" id="KW-0732">Signal</keyword>
<dbReference type="EMBL" id="CP020715">
    <property type="protein sequence ID" value="ARJ06573.1"/>
    <property type="molecule type" value="Genomic_DNA"/>
</dbReference>
<keyword evidence="5" id="KW-0812">Transmembrane</keyword>
<accession>A0A1X9LN09</accession>
<keyword evidence="5" id="KW-1133">Transmembrane helix</keyword>
<keyword evidence="5" id="KW-0472">Membrane</keyword>
<feature type="region of interest" description="Disordered" evidence="4">
    <location>
        <begin position="43"/>
        <end position="78"/>
    </location>
</feature>
<dbReference type="Proteomes" id="UP000192775">
    <property type="component" value="Chromosome"/>
</dbReference>
<dbReference type="PROSITE" id="PS00138">
    <property type="entry name" value="SUBTILASE_SER"/>
    <property type="match status" value="1"/>
</dbReference>
<dbReference type="SUPFAM" id="SSF52743">
    <property type="entry name" value="Subtilisin-like"/>
    <property type="match status" value="1"/>
</dbReference>
<dbReference type="PROSITE" id="PS51257">
    <property type="entry name" value="PROKAR_LIPOPROTEIN"/>
    <property type="match status" value="1"/>
</dbReference>
<evidence type="ECO:0000256" key="1">
    <source>
        <dbReference type="ARBA" id="ARBA00022670"/>
    </source>
</evidence>
<proteinExistence type="predicted"/>
<dbReference type="Pfam" id="PF00082">
    <property type="entry name" value="Peptidase_S8"/>
    <property type="match status" value="1"/>
</dbReference>